<reference evidence="1 2" key="1">
    <citation type="journal article" date="2019" name="Int. J. Syst. Evol. Microbiol.">
        <title>The Global Catalogue of Microorganisms (GCM) 10K type strain sequencing project: providing services to taxonomists for standard genome sequencing and annotation.</title>
        <authorList>
            <consortium name="The Broad Institute Genomics Platform"/>
            <consortium name="The Broad Institute Genome Sequencing Center for Infectious Disease"/>
            <person name="Wu L."/>
            <person name="Ma J."/>
        </authorList>
    </citation>
    <scope>NUCLEOTIDE SEQUENCE [LARGE SCALE GENOMIC DNA]</scope>
    <source>
        <strain evidence="1 2">JCM 15589</strain>
    </source>
</reference>
<evidence type="ECO:0000313" key="2">
    <source>
        <dbReference type="Proteomes" id="UP001501138"/>
    </source>
</evidence>
<gene>
    <name evidence="1" type="ORF">GCM10009809_15380</name>
</gene>
<keyword evidence="2" id="KW-1185">Reference proteome</keyword>
<proteinExistence type="predicted"/>
<comment type="caution">
    <text evidence="1">The sequence shown here is derived from an EMBL/GenBank/DDBJ whole genome shotgun (WGS) entry which is preliminary data.</text>
</comment>
<dbReference type="EMBL" id="BAAAPM010000003">
    <property type="protein sequence ID" value="GAA1720623.1"/>
    <property type="molecule type" value="Genomic_DNA"/>
</dbReference>
<evidence type="ECO:0000313" key="1">
    <source>
        <dbReference type="EMBL" id="GAA1720623.1"/>
    </source>
</evidence>
<sequence length="107" mass="11354">MAASAPLGTSGPAPVWRRADDDLWVATVDGEYGGMVTRLPDGFHVHDRYTRPIGVAATLAAATRLHAPSRAGTPRARRARPTTVRALKGATTGPVFAVPSHQREKTT</sequence>
<dbReference type="Proteomes" id="UP001501138">
    <property type="component" value="Unassembled WGS sequence"/>
</dbReference>
<organism evidence="1 2">
    <name type="scientific">Isoptericola hypogeus</name>
    <dbReference type="NCBI Taxonomy" id="300179"/>
    <lineage>
        <taxon>Bacteria</taxon>
        <taxon>Bacillati</taxon>
        <taxon>Actinomycetota</taxon>
        <taxon>Actinomycetes</taxon>
        <taxon>Micrococcales</taxon>
        <taxon>Promicromonosporaceae</taxon>
        <taxon>Isoptericola</taxon>
    </lineage>
</organism>
<name>A0ABN2J9F9_9MICO</name>
<accession>A0ABN2J9F9</accession>
<protein>
    <submittedName>
        <fullName evidence="1">Uncharacterized protein</fullName>
    </submittedName>
</protein>